<keyword evidence="2" id="KW-1185">Reference proteome</keyword>
<reference evidence="1 2" key="1">
    <citation type="submission" date="2018-04" db="EMBL/GenBank/DDBJ databases">
        <authorList>
            <person name="Zhang X."/>
            <person name="Yuan J."/>
            <person name="Li F."/>
            <person name="Xiang J."/>
        </authorList>
    </citation>
    <scope>NUCLEOTIDE SEQUENCE [LARGE SCALE GENOMIC DNA]</scope>
    <source>
        <tissue evidence="1">Muscle</tissue>
    </source>
</reference>
<evidence type="ECO:0000313" key="1">
    <source>
        <dbReference type="EMBL" id="ROT81246.1"/>
    </source>
</evidence>
<reference evidence="1 2" key="2">
    <citation type="submission" date="2019-01" db="EMBL/GenBank/DDBJ databases">
        <title>The decoding of complex shrimp genome reveals the adaptation for benthos swimmer, frequently molting mechanism and breeding impact on genome.</title>
        <authorList>
            <person name="Sun Y."/>
            <person name="Gao Y."/>
            <person name="Yu Y."/>
        </authorList>
    </citation>
    <scope>NUCLEOTIDE SEQUENCE [LARGE SCALE GENOMIC DNA]</scope>
    <source>
        <tissue evidence="1">Muscle</tissue>
    </source>
</reference>
<comment type="caution">
    <text evidence="1">The sequence shown here is derived from an EMBL/GenBank/DDBJ whole genome shotgun (WGS) entry which is preliminary data.</text>
</comment>
<protein>
    <submittedName>
        <fullName evidence="1">Uncharacterized protein</fullName>
    </submittedName>
</protein>
<evidence type="ECO:0000313" key="2">
    <source>
        <dbReference type="Proteomes" id="UP000283509"/>
    </source>
</evidence>
<dbReference type="EMBL" id="QCYY01000999">
    <property type="protein sequence ID" value="ROT81246.1"/>
    <property type="molecule type" value="Genomic_DNA"/>
</dbReference>
<sequence length="394" mass="43154">MPVLSKQFRFWPIATGNNEFADGTFGIAFHNVGVGLQNQRFHVATRIPPLTFLPLPPPFLCLSSSSHSKCLRLDSTLAPSSFSPPLGFYFSYLIFHGLLGTVSLPPSPILGSISTLSHDLKTSPPCSPSFFSPTLLLLFSPTFSLHPCPLLFLSHPSPLFFSPPPFSLPPCSPFLRPLFPSPPFSLPPYSLLFVSHLIPLLFVSHPYSPSFLSPHLTPPFVSTLLPSFSPTPPPTLPLPLSHLKLLLLSPLPSPVSDLPTNISHISDLRSALSFTSISPHLPVSPLPHLVYFSHPPLFLSHPHFVTFPSHLVYFPLPISASPLRFASLSSPSPTTIADLHSPFHFGVFPPLTIPLFQLVFSPFILHLPRASFSLPHLFSIPLDAHGCWSQRVST</sequence>
<accession>A0A423TXQ6</accession>
<dbReference type="Proteomes" id="UP000283509">
    <property type="component" value="Unassembled WGS sequence"/>
</dbReference>
<name>A0A423TXQ6_PENVA</name>
<gene>
    <name evidence="1" type="ORF">C7M84_025592</name>
</gene>
<organism evidence="1 2">
    <name type="scientific">Penaeus vannamei</name>
    <name type="common">Whiteleg shrimp</name>
    <name type="synonym">Litopenaeus vannamei</name>
    <dbReference type="NCBI Taxonomy" id="6689"/>
    <lineage>
        <taxon>Eukaryota</taxon>
        <taxon>Metazoa</taxon>
        <taxon>Ecdysozoa</taxon>
        <taxon>Arthropoda</taxon>
        <taxon>Crustacea</taxon>
        <taxon>Multicrustacea</taxon>
        <taxon>Malacostraca</taxon>
        <taxon>Eumalacostraca</taxon>
        <taxon>Eucarida</taxon>
        <taxon>Decapoda</taxon>
        <taxon>Dendrobranchiata</taxon>
        <taxon>Penaeoidea</taxon>
        <taxon>Penaeidae</taxon>
        <taxon>Penaeus</taxon>
    </lineage>
</organism>
<proteinExistence type="predicted"/>
<dbReference type="AlphaFoldDB" id="A0A423TXQ6"/>